<feature type="transmembrane region" description="Helical" evidence="2">
    <location>
        <begin position="134"/>
        <end position="152"/>
    </location>
</feature>
<feature type="region of interest" description="Disordered" evidence="1">
    <location>
        <begin position="27"/>
        <end position="125"/>
    </location>
</feature>
<evidence type="ECO:0000256" key="1">
    <source>
        <dbReference type="SAM" id="MobiDB-lite"/>
    </source>
</evidence>
<feature type="compositionally biased region" description="Basic and acidic residues" evidence="1">
    <location>
        <begin position="110"/>
        <end position="119"/>
    </location>
</feature>
<evidence type="ECO:0000256" key="2">
    <source>
        <dbReference type="SAM" id="Phobius"/>
    </source>
</evidence>
<dbReference type="EMBL" id="JARJLG010000027">
    <property type="protein sequence ID" value="KAJ7768703.1"/>
    <property type="molecule type" value="Genomic_DNA"/>
</dbReference>
<feature type="compositionally biased region" description="Pro residues" evidence="1">
    <location>
        <begin position="37"/>
        <end position="56"/>
    </location>
</feature>
<keyword evidence="4" id="KW-1185">Reference proteome</keyword>
<organism evidence="3 4">
    <name type="scientific">Mycena maculata</name>
    <dbReference type="NCBI Taxonomy" id="230809"/>
    <lineage>
        <taxon>Eukaryota</taxon>
        <taxon>Fungi</taxon>
        <taxon>Dikarya</taxon>
        <taxon>Basidiomycota</taxon>
        <taxon>Agaricomycotina</taxon>
        <taxon>Agaricomycetes</taxon>
        <taxon>Agaricomycetidae</taxon>
        <taxon>Agaricales</taxon>
        <taxon>Marasmiineae</taxon>
        <taxon>Mycenaceae</taxon>
        <taxon>Mycena</taxon>
    </lineage>
</organism>
<dbReference type="AlphaFoldDB" id="A0AAD7JRP7"/>
<keyword evidence="2" id="KW-0812">Transmembrane</keyword>
<name>A0AAD7JRP7_9AGAR</name>
<proteinExistence type="predicted"/>
<feature type="region of interest" description="Disordered" evidence="1">
    <location>
        <begin position="1"/>
        <end position="20"/>
    </location>
</feature>
<evidence type="ECO:0000313" key="4">
    <source>
        <dbReference type="Proteomes" id="UP001215280"/>
    </source>
</evidence>
<reference evidence="3" key="1">
    <citation type="submission" date="2023-03" db="EMBL/GenBank/DDBJ databases">
        <title>Massive genome expansion in bonnet fungi (Mycena s.s.) driven by repeated elements and novel gene families across ecological guilds.</title>
        <authorList>
            <consortium name="Lawrence Berkeley National Laboratory"/>
            <person name="Harder C.B."/>
            <person name="Miyauchi S."/>
            <person name="Viragh M."/>
            <person name="Kuo A."/>
            <person name="Thoen E."/>
            <person name="Andreopoulos B."/>
            <person name="Lu D."/>
            <person name="Skrede I."/>
            <person name="Drula E."/>
            <person name="Henrissat B."/>
            <person name="Morin E."/>
            <person name="Kohler A."/>
            <person name="Barry K."/>
            <person name="LaButti K."/>
            <person name="Morin E."/>
            <person name="Salamov A."/>
            <person name="Lipzen A."/>
            <person name="Mereny Z."/>
            <person name="Hegedus B."/>
            <person name="Baldrian P."/>
            <person name="Stursova M."/>
            <person name="Weitz H."/>
            <person name="Taylor A."/>
            <person name="Grigoriev I.V."/>
            <person name="Nagy L.G."/>
            <person name="Martin F."/>
            <person name="Kauserud H."/>
        </authorList>
    </citation>
    <scope>NUCLEOTIDE SEQUENCE</scope>
    <source>
        <strain evidence="3">CBHHK188m</strain>
    </source>
</reference>
<sequence>MSEEKINIQSSTLATTPFLPLTPMLNIQSSTLANPPTSSPPASPTPVNPAASPPITPARSKSPTGGAITTSSVELTAANSFTAQIRPRRNFKQRDEDSDPPGQVSSAPGPDHDDKDPGGKSHTSKQHVGHYLRVAYISMIAPPFLVFEGGIWDAPRLENRLNFFQSWILPADLGLLAFAGALLTLSDITNYPFPESFVILGGIFAFFGFIYTILLGLHLGDMKQKFSEWFCVCSNHRGC</sequence>
<feature type="compositionally biased region" description="Polar residues" evidence="1">
    <location>
        <begin position="59"/>
        <end position="83"/>
    </location>
</feature>
<comment type="caution">
    <text evidence="3">The sequence shown here is derived from an EMBL/GenBank/DDBJ whole genome shotgun (WGS) entry which is preliminary data.</text>
</comment>
<feature type="transmembrane region" description="Helical" evidence="2">
    <location>
        <begin position="164"/>
        <end position="185"/>
    </location>
</feature>
<accession>A0AAD7JRP7</accession>
<gene>
    <name evidence="3" type="ORF">DFH07DRAFT_301429</name>
</gene>
<keyword evidence="2" id="KW-1133">Transmembrane helix</keyword>
<keyword evidence="2" id="KW-0472">Membrane</keyword>
<feature type="transmembrane region" description="Helical" evidence="2">
    <location>
        <begin position="197"/>
        <end position="219"/>
    </location>
</feature>
<feature type="compositionally biased region" description="Low complexity" evidence="1">
    <location>
        <begin position="27"/>
        <end position="36"/>
    </location>
</feature>
<protein>
    <submittedName>
        <fullName evidence="3">Uncharacterized protein</fullName>
    </submittedName>
</protein>
<evidence type="ECO:0000313" key="3">
    <source>
        <dbReference type="EMBL" id="KAJ7768703.1"/>
    </source>
</evidence>
<dbReference type="Proteomes" id="UP001215280">
    <property type="component" value="Unassembled WGS sequence"/>
</dbReference>